<keyword evidence="2" id="KW-1185">Reference proteome</keyword>
<evidence type="ECO:0000313" key="1">
    <source>
        <dbReference type="EMBL" id="NGO72841.1"/>
    </source>
</evidence>
<evidence type="ECO:0000313" key="2">
    <source>
        <dbReference type="Proteomes" id="UP000477722"/>
    </source>
</evidence>
<protein>
    <submittedName>
        <fullName evidence="1">Uncharacterized protein</fullName>
    </submittedName>
</protein>
<gene>
    <name evidence="1" type="ORF">G5C65_31775</name>
</gene>
<dbReference type="AlphaFoldDB" id="A0A6G4X849"/>
<comment type="caution">
    <text evidence="1">The sequence shown here is derived from an EMBL/GenBank/DDBJ whole genome shotgun (WGS) entry which is preliminary data.</text>
</comment>
<dbReference type="EMBL" id="JAAKZZ010000551">
    <property type="protein sequence ID" value="NGO72841.1"/>
    <property type="molecule type" value="Genomic_DNA"/>
</dbReference>
<organism evidence="1 2">
    <name type="scientific">Streptomyces boncukensis</name>
    <dbReference type="NCBI Taxonomy" id="2711219"/>
    <lineage>
        <taxon>Bacteria</taxon>
        <taxon>Bacillati</taxon>
        <taxon>Actinomycetota</taxon>
        <taxon>Actinomycetes</taxon>
        <taxon>Kitasatosporales</taxon>
        <taxon>Streptomycetaceae</taxon>
        <taxon>Streptomyces</taxon>
    </lineage>
</organism>
<accession>A0A6G4X849</accession>
<name>A0A6G4X849_9ACTN</name>
<dbReference type="RefSeq" id="WP_165302504.1">
    <property type="nucleotide sequence ID" value="NZ_JAAKZZ010000551.1"/>
</dbReference>
<proteinExistence type="predicted"/>
<reference evidence="1 2" key="1">
    <citation type="submission" date="2020-02" db="EMBL/GenBank/DDBJ databases">
        <title>Whole-genome analyses of novel actinobacteria.</title>
        <authorList>
            <person name="Sahin N."/>
            <person name="Tatar D."/>
        </authorList>
    </citation>
    <scope>NUCLEOTIDE SEQUENCE [LARGE SCALE GENOMIC DNA]</scope>
    <source>
        <strain evidence="1 2">SB3404</strain>
    </source>
</reference>
<sequence length="85" mass="8590">MASEVDVSGALADAARRLELPVPGVAEAAAVLMDPAGPGAPWCEAEVIDALADMAMMAWDGALAVPATTLRWICAIDAGEVPQSA</sequence>
<dbReference type="Proteomes" id="UP000477722">
    <property type="component" value="Unassembled WGS sequence"/>
</dbReference>